<dbReference type="EMBL" id="JAODUP010000228">
    <property type="protein sequence ID" value="KAK2155878.1"/>
    <property type="molecule type" value="Genomic_DNA"/>
</dbReference>
<protein>
    <submittedName>
        <fullName evidence="2">Uncharacterized protein</fullName>
    </submittedName>
</protein>
<reference evidence="2" key="1">
    <citation type="journal article" date="2023" name="Mol. Biol. Evol.">
        <title>Third-Generation Sequencing Reveals the Adaptive Role of the Epigenome in Three Deep-Sea Polychaetes.</title>
        <authorList>
            <person name="Perez M."/>
            <person name="Aroh O."/>
            <person name="Sun Y."/>
            <person name="Lan Y."/>
            <person name="Juniper S.K."/>
            <person name="Young C.R."/>
            <person name="Angers B."/>
            <person name="Qian P.Y."/>
        </authorList>
    </citation>
    <scope>NUCLEOTIDE SEQUENCE</scope>
    <source>
        <strain evidence="2">P08H-3</strain>
    </source>
</reference>
<accession>A0AAD9JNV2</accession>
<dbReference type="Proteomes" id="UP001208570">
    <property type="component" value="Unassembled WGS sequence"/>
</dbReference>
<organism evidence="2 3">
    <name type="scientific">Paralvinella palmiformis</name>
    <dbReference type="NCBI Taxonomy" id="53620"/>
    <lineage>
        <taxon>Eukaryota</taxon>
        <taxon>Metazoa</taxon>
        <taxon>Spiralia</taxon>
        <taxon>Lophotrochozoa</taxon>
        <taxon>Annelida</taxon>
        <taxon>Polychaeta</taxon>
        <taxon>Sedentaria</taxon>
        <taxon>Canalipalpata</taxon>
        <taxon>Terebellida</taxon>
        <taxon>Terebelliformia</taxon>
        <taxon>Alvinellidae</taxon>
        <taxon>Paralvinella</taxon>
    </lineage>
</organism>
<evidence type="ECO:0000313" key="2">
    <source>
        <dbReference type="EMBL" id="KAK2155878.1"/>
    </source>
</evidence>
<keyword evidence="3" id="KW-1185">Reference proteome</keyword>
<feature type="compositionally biased region" description="Polar residues" evidence="1">
    <location>
        <begin position="13"/>
        <end position="28"/>
    </location>
</feature>
<gene>
    <name evidence="2" type="ORF">LSH36_228g02001</name>
</gene>
<proteinExistence type="predicted"/>
<name>A0AAD9JNV2_9ANNE</name>
<evidence type="ECO:0000313" key="3">
    <source>
        <dbReference type="Proteomes" id="UP001208570"/>
    </source>
</evidence>
<comment type="caution">
    <text evidence="2">The sequence shown here is derived from an EMBL/GenBank/DDBJ whole genome shotgun (WGS) entry which is preliminary data.</text>
</comment>
<evidence type="ECO:0000256" key="1">
    <source>
        <dbReference type="SAM" id="MobiDB-lite"/>
    </source>
</evidence>
<dbReference type="AlphaFoldDB" id="A0AAD9JNV2"/>
<sequence length="104" mass="11065">MASEPTRAGPVNNKVSPSPRDTSKSGTVDTVGCTARSDAVPGLGGSSIRPVLPVHGEGNRSPYLAAMDTNDKHLERIAKYHSGGYHMSGNVWPPFMQMMRLIAS</sequence>
<feature type="region of interest" description="Disordered" evidence="1">
    <location>
        <begin position="1"/>
        <end position="58"/>
    </location>
</feature>